<dbReference type="AlphaFoldDB" id="A0AA40AQ58"/>
<dbReference type="Proteomes" id="UP001172102">
    <property type="component" value="Unassembled WGS sequence"/>
</dbReference>
<dbReference type="EMBL" id="JAUKUA010000003">
    <property type="protein sequence ID" value="KAK0719971.1"/>
    <property type="molecule type" value="Genomic_DNA"/>
</dbReference>
<organism evidence="1 2">
    <name type="scientific">Lasiosphaeris hirsuta</name>
    <dbReference type="NCBI Taxonomy" id="260670"/>
    <lineage>
        <taxon>Eukaryota</taxon>
        <taxon>Fungi</taxon>
        <taxon>Dikarya</taxon>
        <taxon>Ascomycota</taxon>
        <taxon>Pezizomycotina</taxon>
        <taxon>Sordariomycetes</taxon>
        <taxon>Sordariomycetidae</taxon>
        <taxon>Sordariales</taxon>
        <taxon>Lasiosphaeriaceae</taxon>
        <taxon>Lasiosphaeris</taxon>
    </lineage>
</organism>
<accession>A0AA40AQ58</accession>
<proteinExistence type="predicted"/>
<name>A0AA40AQ58_9PEZI</name>
<keyword evidence="2" id="KW-1185">Reference proteome</keyword>
<evidence type="ECO:0000313" key="1">
    <source>
        <dbReference type="EMBL" id="KAK0719971.1"/>
    </source>
</evidence>
<evidence type="ECO:0000313" key="2">
    <source>
        <dbReference type="Proteomes" id="UP001172102"/>
    </source>
</evidence>
<sequence length="58" mass="6785">MRYVLVTGQWFSHFQNLGSVSGPRPHPWPFRLICRRGRVPYPFQLATAALRFMHSLAE</sequence>
<gene>
    <name evidence="1" type="ORF">B0H67DRAFT_574727</name>
</gene>
<reference evidence="1" key="1">
    <citation type="submission" date="2023-06" db="EMBL/GenBank/DDBJ databases">
        <title>Genome-scale phylogeny and comparative genomics of the fungal order Sordariales.</title>
        <authorList>
            <consortium name="Lawrence Berkeley National Laboratory"/>
            <person name="Hensen N."/>
            <person name="Bonometti L."/>
            <person name="Westerberg I."/>
            <person name="Brannstrom I.O."/>
            <person name="Guillou S."/>
            <person name="Cros-Aarteil S."/>
            <person name="Calhoun S."/>
            <person name="Haridas S."/>
            <person name="Kuo A."/>
            <person name="Mondo S."/>
            <person name="Pangilinan J."/>
            <person name="Riley R."/>
            <person name="Labutti K."/>
            <person name="Andreopoulos B."/>
            <person name="Lipzen A."/>
            <person name="Chen C."/>
            <person name="Yanf M."/>
            <person name="Daum C."/>
            <person name="Ng V."/>
            <person name="Clum A."/>
            <person name="Steindorff A."/>
            <person name="Ohm R."/>
            <person name="Martin F."/>
            <person name="Silar P."/>
            <person name="Natvig D."/>
            <person name="Lalanne C."/>
            <person name="Gautier V."/>
            <person name="Ament-Velasquez S.L."/>
            <person name="Kruys A."/>
            <person name="Hutchinson M.I."/>
            <person name="Powell A.J."/>
            <person name="Barry K."/>
            <person name="Miller A.N."/>
            <person name="Grigoriev I.V."/>
            <person name="Debuchy R."/>
            <person name="Gladieux P."/>
            <person name="Thoren M.H."/>
            <person name="Johannesson H."/>
        </authorList>
    </citation>
    <scope>NUCLEOTIDE SEQUENCE</scope>
    <source>
        <strain evidence="1">SMH4607-1</strain>
    </source>
</reference>
<comment type="caution">
    <text evidence="1">The sequence shown here is derived from an EMBL/GenBank/DDBJ whole genome shotgun (WGS) entry which is preliminary data.</text>
</comment>
<protein>
    <submittedName>
        <fullName evidence="1">Uncharacterized protein</fullName>
    </submittedName>
</protein>